<dbReference type="EMBL" id="JAUEPU010000014">
    <property type="protein sequence ID" value="KAK0496851.1"/>
    <property type="molecule type" value="Genomic_DNA"/>
</dbReference>
<protein>
    <recommendedName>
        <fullName evidence="3 6">D-aminoacyl-tRNA deacylase</fullName>
        <ecNumber evidence="2 6">3.1.1.96</ecNumber>
    </recommendedName>
</protein>
<sequence length="199" mass="21476">MRAVIQRVSSASVTVDDDIVSKISRGLMVLVGIGADDTASDVSSTIKKILALRVFSDPTDPKKMWKASVKDIEGEILCVSQFTLLANTTKDKPDFHLAMSADPARELYGTFLDMLREAYVPERIKDGKFGAMMNVSLTNDGPVTFTIDSRKYQYVGVSGGNSVGNENAKAKGGAKSKKALDTRQFPSPETTTTITSSVD</sequence>
<evidence type="ECO:0000256" key="4">
    <source>
        <dbReference type="ARBA" id="ARBA00047676"/>
    </source>
</evidence>
<evidence type="ECO:0000256" key="6">
    <source>
        <dbReference type="RuleBase" id="RU003470"/>
    </source>
</evidence>
<dbReference type="PANTHER" id="PTHR10472">
    <property type="entry name" value="D-TYROSYL-TRNA TYR DEACYLASE"/>
    <property type="match status" value="1"/>
</dbReference>
<evidence type="ECO:0000256" key="7">
    <source>
        <dbReference type="SAM" id="MobiDB-lite"/>
    </source>
</evidence>
<evidence type="ECO:0000313" key="8">
    <source>
        <dbReference type="EMBL" id="KAK0496851.1"/>
    </source>
</evidence>
<dbReference type="InterPro" id="IPR023509">
    <property type="entry name" value="DTD-like_sf"/>
</dbReference>
<name>A0AA39Q7P1_9AGAR</name>
<feature type="compositionally biased region" description="Low complexity" evidence="7">
    <location>
        <begin position="190"/>
        <end position="199"/>
    </location>
</feature>
<keyword evidence="6" id="KW-0378">Hydrolase</keyword>
<evidence type="ECO:0000256" key="2">
    <source>
        <dbReference type="ARBA" id="ARBA00013056"/>
    </source>
</evidence>
<comment type="similarity">
    <text evidence="1 6">Belongs to the DTD family.</text>
</comment>
<keyword evidence="6" id="KW-0963">Cytoplasm</keyword>
<keyword evidence="9" id="KW-1185">Reference proteome</keyword>
<dbReference type="CDD" id="cd00563">
    <property type="entry name" value="Dtyr_deacylase"/>
    <property type="match status" value="1"/>
</dbReference>
<keyword evidence="6" id="KW-0820">tRNA-binding</keyword>
<dbReference type="Proteomes" id="UP001175228">
    <property type="component" value="Unassembled WGS sequence"/>
</dbReference>
<accession>A0AA39Q7P1</accession>
<dbReference type="GO" id="GO:0000049">
    <property type="term" value="F:tRNA binding"/>
    <property type="evidence" value="ECO:0007669"/>
    <property type="project" value="UniProtKB-KW"/>
</dbReference>
<dbReference type="SUPFAM" id="SSF69500">
    <property type="entry name" value="DTD-like"/>
    <property type="match status" value="1"/>
</dbReference>
<dbReference type="GO" id="GO:0051500">
    <property type="term" value="F:D-tyrosyl-tRNA(Tyr) deacylase activity"/>
    <property type="evidence" value="ECO:0007669"/>
    <property type="project" value="TreeGrafter"/>
</dbReference>
<evidence type="ECO:0000256" key="3">
    <source>
        <dbReference type="ARBA" id="ARBA00020007"/>
    </source>
</evidence>
<keyword evidence="6" id="KW-0694">RNA-binding</keyword>
<dbReference type="Pfam" id="PF02580">
    <property type="entry name" value="Tyr_Deacylase"/>
    <property type="match status" value="1"/>
</dbReference>
<dbReference type="GO" id="GO:0005737">
    <property type="term" value="C:cytoplasm"/>
    <property type="evidence" value="ECO:0007669"/>
    <property type="project" value="UniProtKB-SubCell"/>
</dbReference>
<dbReference type="AlphaFoldDB" id="A0AA39Q7P1"/>
<dbReference type="PANTHER" id="PTHR10472:SF5">
    <property type="entry name" value="D-AMINOACYL-TRNA DEACYLASE 1"/>
    <property type="match status" value="1"/>
</dbReference>
<organism evidence="8 9">
    <name type="scientific">Armillaria luteobubalina</name>
    <dbReference type="NCBI Taxonomy" id="153913"/>
    <lineage>
        <taxon>Eukaryota</taxon>
        <taxon>Fungi</taxon>
        <taxon>Dikarya</taxon>
        <taxon>Basidiomycota</taxon>
        <taxon>Agaricomycotina</taxon>
        <taxon>Agaricomycetes</taxon>
        <taxon>Agaricomycetidae</taxon>
        <taxon>Agaricales</taxon>
        <taxon>Marasmiineae</taxon>
        <taxon>Physalacriaceae</taxon>
        <taxon>Armillaria</taxon>
    </lineage>
</organism>
<dbReference type="FunFam" id="3.50.80.10:FF:000001">
    <property type="entry name" value="D-aminoacyl-tRNA deacylase"/>
    <property type="match status" value="1"/>
</dbReference>
<dbReference type="EC" id="3.1.1.96" evidence="2 6"/>
<dbReference type="InterPro" id="IPR003732">
    <property type="entry name" value="Daa-tRNA_deacyls_DTD"/>
</dbReference>
<dbReference type="Gene3D" id="3.50.80.10">
    <property type="entry name" value="D-tyrosyl-tRNA(Tyr) deacylase"/>
    <property type="match status" value="1"/>
</dbReference>
<evidence type="ECO:0000313" key="9">
    <source>
        <dbReference type="Proteomes" id="UP001175228"/>
    </source>
</evidence>
<evidence type="ECO:0000256" key="1">
    <source>
        <dbReference type="ARBA" id="ARBA00009673"/>
    </source>
</evidence>
<feature type="region of interest" description="Disordered" evidence="7">
    <location>
        <begin position="163"/>
        <end position="199"/>
    </location>
</feature>
<comment type="subcellular location">
    <subcellularLocation>
        <location evidence="6">Cytoplasm</location>
    </subcellularLocation>
</comment>
<gene>
    <name evidence="8" type="ORF">EDD18DRAFT_1309350</name>
</gene>
<proteinExistence type="inferred from homology"/>
<comment type="catalytic activity">
    <reaction evidence="5">
        <text>a D-aminoacyl-tRNA + H2O = a tRNA + a D-alpha-amino acid + H(+)</text>
        <dbReference type="Rhea" id="RHEA:13953"/>
        <dbReference type="Rhea" id="RHEA-COMP:10123"/>
        <dbReference type="Rhea" id="RHEA-COMP:10124"/>
        <dbReference type="ChEBI" id="CHEBI:15377"/>
        <dbReference type="ChEBI" id="CHEBI:15378"/>
        <dbReference type="ChEBI" id="CHEBI:59871"/>
        <dbReference type="ChEBI" id="CHEBI:78442"/>
        <dbReference type="ChEBI" id="CHEBI:79333"/>
        <dbReference type="EC" id="3.1.1.96"/>
    </reaction>
</comment>
<evidence type="ECO:0000256" key="5">
    <source>
        <dbReference type="ARBA" id="ARBA00048018"/>
    </source>
</evidence>
<dbReference type="HAMAP" id="MF_00518">
    <property type="entry name" value="Deacylase_Dtd"/>
    <property type="match status" value="1"/>
</dbReference>
<dbReference type="NCBIfam" id="TIGR00256">
    <property type="entry name" value="D-aminoacyl-tRNA deacylase"/>
    <property type="match status" value="1"/>
</dbReference>
<comment type="catalytic activity">
    <reaction evidence="4">
        <text>glycyl-tRNA(Ala) + H2O = tRNA(Ala) + glycine + H(+)</text>
        <dbReference type="Rhea" id="RHEA:53744"/>
        <dbReference type="Rhea" id="RHEA-COMP:9657"/>
        <dbReference type="Rhea" id="RHEA-COMP:13640"/>
        <dbReference type="ChEBI" id="CHEBI:15377"/>
        <dbReference type="ChEBI" id="CHEBI:15378"/>
        <dbReference type="ChEBI" id="CHEBI:57305"/>
        <dbReference type="ChEBI" id="CHEBI:78442"/>
        <dbReference type="ChEBI" id="CHEBI:78522"/>
        <dbReference type="EC" id="3.1.1.96"/>
    </reaction>
</comment>
<reference evidence="8" key="1">
    <citation type="submission" date="2023-06" db="EMBL/GenBank/DDBJ databases">
        <authorList>
            <consortium name="Lawrence Berkeley National Laboratory"/>
            <person name="Ahrendt S."/>
            <person name="Sahu N."/>
            <person name="Indic B."/>
            <person name="Wong-Bajracharya J."/>
            <person name="Merenyi Z."/>
            <person name="Ke H.-M."/>
            <person name="Monk M."/>
            <person name="Kocsube S."/>
            <person name="Drula E."/>
            <person name="Lipzen A."/>
            <person name="Balint B."/>
            <person name="Henrissat B."/>
            <person name="Andreopoulos B."/>
            <person name="Martin F.M."/>
            <person name="Harder C.B."/>
            <person name="Rigling D."/>
            <person name="Ford K.L."/>
            <person name="Foster G.D."/>
            <person name="Pangilinan J."/>
            <person name="Papanicolaou A."/>
            <person name="Barry K."/>
            <person name="LaButti K."/>
            <person name="Viragh M."/>
            <person name="Koriabine M."/>
            <person name="Yan M."/>
            <person name="Riley R."/>
            <person name="Champramary S."/>
            <person name="Plett K.L."/>
            <person name="Tsai I.J."/>
            <person name="Slot J."/>
            <person name="Sipos G."/>
            <person name="Plett J."/>
            <person name="Nagy L.G."/>
            <person name="Grigoriev I.V."/>
        </authorList>
    </citation>
    <scope>NUCLEOTIDE SEQUENCE</scope>
    <source>
        <strain evidence="8">HWK02</strain>
    </source>
</reference>
<comment type="caution">
    <text evidence="8">The sequence shown here is derived from an EMBL/GenBank/DDBJ whole genome shotgun (WGS) entry which is preliminary data.</text>
</comment>